<gene>
    <name evidence="1" type="ORF">DC3_41460</name>
</gene>
<dbReference type="RefSeq" id="WP_146887633.1">
    <property type="nucleotide sequence ID" value="NZ_BJXB01000021.1"/>
</dbReference>
<evidence type="ECO:0000313" key="1">
    <source>
        <dbReference type="EMBL" id="GEM48511.1"/>
    </source>
</evidence>
<sequence>MPVLLIPEDFTEQDWFNLSHKGWATFEVRHLEHIYEIEFYDPVRLGQDLESMGNCLIFSGLIVLKEVALPEILKALDLAEKEGLFKSLKPIRTAGG</sequence>
<evidence type="ECO:0000313" key="2">
    <source>
        <dbReference type="Proteomes" id="UP000321306"/>
    </source>
</evidence>
<dbReference type="Proteomes" id="UP000321306">
    <property type="component" value="Unassembled WGS sequence"/>
</dbReference>
<keyword evidence="2" id="KW-1185">Reference proteome</keyword>
<organism evidence="1 2">
    <name type="scientific">Deinococcus cellulosilyticus (strain DSM 18568 / NBRC 106333 / KACC 11606 / 5516J-15)</name>
    <dbReference type="NCBI Taxonomy" id="1223518"/>
    <lineage>
        <taxon>Bacteria</taxon>
        <taxon>Thermotogati</taxon>
        <taxon>Deinococcota</taxon>
        <taxon>Deinococci</taxon>
        <taxon>Deinococcales</taxon>
        <taxon>Deinococcaceae</taxon>
        <taxon>Deinococcus</taxon>
    </lineage>
</organism>
<dbReference type="OrthoDB" id="513474at2"/>
<reference evidence="1 2" key="1">
    <citation type="submission" date="2019-07" db="EMBL/GenBank/DDBJ databases">
        <title>Whole genome shotgun sequence of Deinococcus cellulosilyticus NBRC 106333.</title>
        <authorList>
            <person name="Hosoyama A."/>
            <person name="Uohara A."/>
            <person name="Ohji S."/>
            <person name="Ichikawa N."/>
        </authorList>
    </citation>
    <scope>NUCLEOTIDE SEQUENCE [LARGE SCALE GENOMIC DNA]</scope>
    <source>
        <strain evidence="1 2">NBRC 106333</strain>
    </source>
</reference>
<proteinExistence type="predicted"/>
<dbReference type="AlphaFoldDB" id="A0A511N7W8"/>
<comment type="caution">
    <text evidence="1">The sequence shown here is derived from an EMBL/GenBank/DDBJ whole genome shotgun (WGS) entry which is preliminary data.</text>
</comment>
<accession>A0A511N7W8</accession>
<name>A0A511N7W8_DEIC1</name>
<protein>
    <submittedName>
        <fullName evidence="1">Uncharacterized protein</fullName>
    </submittedName>
</protein>
<dbReference type="EMBL" id="BJXB01000021">
    <property type="protein sequence ID" value="GEM48511.1"/>
    <property type="molecule type" value="Genomic_DNA"/>
</dbReference>